<feature type="compositionally biased region" description="Basic and acidic residues" evidence="5">
    <location>
        <begin position="247"/>
        <end position="262"/>
    </location>
</feature>
<feature type="compositionally biased region" description="Polar residues" evidence="5">
    <location>
        <begin position="264"/>
        <end position="278"/>
    </location>
</feature>
<evidence type="ECO:0000256" key="5">
    <source>
        <dbReference type="SAM" id="MobiDB-lite"/>
    </source>
</evidence>
<protein>
    <submittedName>
        <fullName evidence="7">Uncharacterized protein</fullName>
    </submittedName>
</protein>
<feature type="compositionally biased region" description="Low complexity" evidence="5">
    <location>
        <begin position="433"/>
        <end position="442"/>
    </location>
</feature>
<feature type="region of interest" description="Disordered" evidence="5">
    <location>
        <begin position="241"/>
        <end position="281"/>
    </location>
</feature>
<evidence type="ECO:0000256" key="3">
    <source>
        <dbReference type="ARBA" id="ARBA00022989"/>
    </source>
</evidence>
<dbReference type="PANTHER" id="PTHR15549:SF30">
    <property type="entry name" value="MID2 DOMAIN-CONTAINING PROTEIN"/>
    <property type="match status" value="1"/>
</dbReference>
<gene>
    <name evidence="7" type="ORF">B0T17DRAFT_590236</name>
</gene>
<dbReference type="InterPro" id="IPR051694">
    <property type="entry name" value="Immunoregulatory_rcpt-like"/>
</dbReference>
<dbReference type="GO" id="GO:0071944">
    <property type="term" value="C:cell periphery"/>
    <property type="evidence" value="ECO:0007669"/>
    <property type="project" value="UniProtKB-ARBA"/>
</dbReference>
<comment type="caution">
    <text evidence="7">The sequence shown here is derived from an EMBL/GenBank/DDBJ whole genome shotgun (WGS) entry which is preliminary data.</text>
</comment>
<dbReference type="Proteomes" id="UP001174934">
    <property type="component" value="Unassembled WGS sequence"/>
</dbReference>
<name>A0AA40CA77_9PEZI</name>
<evidence type="ECO:0000256" key="4">
    <source>
        <dbReference type="ARBA" id="ARBA00023136"/>
    </source>
</evidence>
<feature type="region of interest" description="Disordered" evidence="5">
    <location>
        <begin position="426"/>
        <end position="477"/>
    </location>
</feature>
<keyword evidence="3 6" id="KW-1133">Transmembrane helix</keyword>
<feature type="transmembrane region" description="Helical" evidence="6">
    <location>
        <begin position="208"/>
        <end position="230"/>
    </location>
</feature>
<feature type="transmembrane region" description="Helical" evidence="6">
    <location>
        <begin position="21"/>
        <end position="51"/>
    </location>
</feature>
<evidence type="ECO:0000256" key="2">
    <source>
        <dbReference type="ARBA" id="ARBA00022692"/>
    </source>
</evidence>
<feature type="region of interest" description="Disordered" evidence="5">
    <location>
        <begin position="538"/>
        <end position="568"/>
    </location>
</feature>
<sequence>MVMATAQRRGTALRISGLASLVRALILTVLTLPSLLTTGIANALCGASFLFPTQGLQFYYLDTINVTYLSSFSDPILSLSCGQPGQAAIKKFEVNHATPFDASVLVYINFLSNDPCWFSLVRDRATCEDTTDSFVLVPRERSLDSTPTTIGLLSSTAAVIPTSTSTTSSLSSTPTAVLATATSEVVVDTVGSEDPSHGGDHLGLGAKIGLGIGIALTCIIASAMAAFLFLRRRRRHHQDSALAGAIIDHDRRHGRKGPEKPPSRTLSSSVTSGGSQEPLTHLQPIQPVFDGFPGSMGYDDVRSIHSSTYPHSPAGPHSPTLSNNGGFWGSERSSGRDELSAARLHSQPMIPTSYGPNPVTPTLTPRPSSRVELNVRAGLVSRSSREEIAAMPAIMPDYISYSIPPPEAFRDPSPSPPRKAAPPIVVSYGPNRVTPTPAVTTPTVPPDDAIVKRQTEAVAQHNTSHDRRYSWDADEPMMPSTMGPLPPYASMDDFNAMEKGAIRKLAEPQAQAELPPTKDGFYHYASDFVEYELPGAAPEHEPQLPFQPHPYKRHPTAGPSGGNGWREIDEQKFLLSDVEMAKLREQKMKVRAAMKEESYNLGDPSSSTR</sequence>
<dbReference type="PANTHER" id="PTHR15549">
    <property type="entry name" value="PAIRED IMMUNOGLOBULIN-LIKE TYPE 2 RECEPTOR"/>
    <property type="match status" value="1"/>
</dbReference>
<keyword evidence="8" id="KW-1185">Reference proteome</keyword>
<reference evidence="7" key="1">
    <citation type="submission" date="2023-06" db="EMBL/GenBank/DDBJ databases">
        <title>Genome-scale phylogeny and comparative genomics of the fungal order Sordariales.</title>
        <authorList>
            <consortium name="Lawrence Berkeley National Laboratory"/>
            <person name="Hensen N."/>
            <person name="Bonometti L."/>
            <person name="Westerberg I."/>
            <person name="Brannstrom I.O."/>
            <person name="Guillou S."/>
            <person name="Cros-Aarteil S."/>
            <person name="Calhoun S."/>
            <person name="Haridas S."/>
            <person name="Kuo A."/>
            <person name="Mondo S."/>
            <person name="Pangilinan J."/>
            <person name="Riley R."/>
            <person name="LaButti K."/>
            <person name="Andreopoulos B."/>
            <person name="Lipzen A."/>
            <person name="Chen C."/>
            <person name="Yanf M."/>
            <person name="Daum C."/>
            <person name="Ng V."/>
            <person name="Clum A."/>
            <person name="Steindorff A."/>
            <person name="Ohm R."/>
            <person name="Martin F."/>
            <person name="Silar P."/>
            <person name="Natvig D."/>
            <person name="Lalanne C."/>
            <person name="Gautier V."/>
            <person name="Ament-velasquez S.L."/>
            <person name="Kruys A."/>
            <person name="Hutchinson M.I."/>
            <person name="Powell A.J."/>
            <person name="Barry K."/>
            <person name="Miller A.N."/>
            <person name="Grigoriev I.V."/>
            <person name="Debuchy R."/>
            <person name="Gladieux P."/>
            <person name="Thoren M.H."/>
            <person name="Johannesson H."/>
        </authorList>
    </citation>
    <scope>NUCLEOTIDE SEQUENCE</scope>
    <source>
        <strain evidence="7">SMH3391-2</strain>
    </source>
</reference>
<evidence type="ECO:0000313" key="8">
    <source>
        <dbReference type="Proteomes" id="UP001174934"/>
    </source>
</evidence>
<keyword evidence="2 6" id="KW-0812">Transmembrane</keyword>
<keyword evidence="4 6" id="KW-0472">Membrane</keyword>
<evidence type="ECO:0000256" key="6">
    <source>
        <dbReference type="SAM" id="Phobius"/>
    </source>
</evidence>
<evidence type="ECO:0000313" key="7">
    <source>
        <dbReference type="EMBL" id="KAK0630845.1"/>
    </source>
</evidence>
<organism evidence="7 8">
    <name type="scientific">Bombardia bombarda</name>
    <dbReference type="NCBI Taxonomy" id="252184"/>
    <lineage>
        <taxon>Eukaryota</taxon>
        <taxon>Fungi</taxon>
        <taxon>Dikarya</taxon>
        <taxon>Ascomycota</taxon>
        <taxon>Pezizomycotina</taxon>
        <taxon>Sordariomycetes</taxon>
        <taxon>Sordariomycetidae</taxon>
        <taxon>Sordariales</taxon>
        <taxon>Lasiosphaeriaceae</taxon>
        <taxon>Bombardia</taxon>
    </lineage>
</organism>
<accession>A0AA40CA77</accession>
<dbReference type="GO" id="GO:0016020">
    <property type="term" value="C:membrane"/>
    <property type="evidence" value="ECO:0007669"/>
    <property type="project" value="UniProtKB-SubCell"/>
</dbReference>
<dbReference type="EMBL" id="JAULSR010000002">
    <property type="protein sequence ID" value="KAK0630845.1"/>
    <property type="molecule type" value="Genomic_DNA"/>
</dbReference>
<proteinExistence type="predicted"/>
<feature type="region of interest" description="Disordered" evidence="5">
    <location>
        <begin position="303"/>
        <end position="341"/>
    </location>
</feature>
<evidence type="ECO:0000256" key="1">
    <source>
        <dbReference type="ARBA" id="ARBA00004167"/>
    </source>
</evidence>
<dbReference type="AlphaFoldDB" id="A0AA40CA77"/>
<comment type="subcellular location">
    <subcellularLocation>
        <location evidence="1">Membrane</location>
        <topology evidence="1">Single-pass membrane protein</topology>
    </subcellularLocation>
</comment>